<evidence type="ECO:0000256" key="4">
    <source>
        <dbReference type="ARBA" id="ARBA00023186"/>
    </source>
</evidence>
<dbReference type="Gene3D" id="2.40.30.60">
    <property type="entry name" value="RimM"/>
    <property type="match status" value="1"/>
</dbReference>
<dbReference type="STRING" id="405564.SAMN04487905_104273"/>
<dbReference type="NCBIfam" id="TIGR02273">
    <property type="entry name" value="16S_RimM"/>
    <property type="match status" value="1"/>
</dbReference>
<dbReference type="PANTHER" id="PTHR33692:SF1">
    <property type="entry name" value="RIBOSOME MATURATION FACTOR RIMM"/>
    <property type="match status" value="1"/>
</dbReference>
<dbReference type="InterPro" id="IPR011961">
    <property type="entry name" value="RimM"/>
</dbReference>
<keyword evidence="4 5" id="KW-0143">Chaperone</keyword>
<evidence type="ECO:0000259" key="6">
    <source>
        <dbReference type="Pfam" id="PF01782"/>
    </source>
</evidence>
<name>A0A1H0T0S3_9ACTN</name>
<accession>A0A1H0T0S3</accession>
<gene>
    <name evidence="5" type="primary">rimM</name>
    <name evidence="8" type="ORF">SAMN04487905_104273</name>
</gene>
<dbReference type="Pfam" id="PF24986">
    <property type="entry name" value="PRC_RimM"/>
    <property type="match status" value="1"/>
</dbReference>
<dbReference type="Gene3D" id="2.30.30.240">
    <property type="entry name" value="PRC-barrel domain"/>
    <property type="match status" value="1"/>
</dbReference>
<organism evidence="8 9">
    <name type="scientific">Actinopolyspora xinjiangensis</name>
    <dbReference type="NCBI Taxonomy" id="405564"/>
    <lineage>
        <taxon>Bacteria</taxon>
        <taxon>Bacillati</taxon>
        <taxon>Actinomycetota</taxon>
        <taxon>Actinomycetes</taxon>
        <taxon>Actinopolysporales</taxon>
        <taxon>Actinopolysporaceae</taxon>
        <taxon>Actinopolyspora</taxon>
    </lineage>
</organism>
<dbReference type="GO" id="GO:0005737">
    <property type="term" value="C:cytoplasm"/>
    <property type="evidence" value="ECO:0007669"/>
    <property type="project" value="UniProtKB-SubCell"/>
</dbReference>
<evidence type="ECO:0000256" key="1">
    <source>
        <dbReference type="ARBA" id="ARBA00022490"/>
    </source>
</evidence>
<protein>
    <recommendedName>
        <fullName evidence="5">Ribosome maturation factor RimM</fullName>
    </recommendedName>
</protein>
<comment type="similarity">
    <text evidence="5">Belongs to the RimM family.</text>
</comment>
<dbReference type="SUPFAM" id="SSF50346">
    <property type="entry name" value="PRC-barrel domain"/>
    <property type="match status" value="1"/>
</dbReference>
<dbReference type="InterPro" id="IPR011033">
    <property type="entry name" value="PRC_barrel-like_sf"/>
</dbReference>
<comment type="subunit">
    <text evidence="5">Binds ribosomal protein uS19.</text>
</comment>
<dbReference type="EMBL" id="FNJR01000004">
    <property type="protein sequence ID" value="SDP47579.1"/>
    <property type="molecule type" value="Genomic_DNA"/>
</dbReference>
<dbReference type="InterPro" id="IPR056792">
    <property type="entry name" value="PRC_RimM"/>
</dbReference>
<keyword evidence="3 5" id="KW-0698">rRNA processing</keyword>
<dbReference type="PANTHER" id="PTHR33692">
    <property type="entry name" value="RIBOSOME MATURATION FACTOR RIMM"/>
    <property type="match status" value="1"/>
</dbReference>
<dbReference type="AlphaFoldDB" id="A0A1H0T0S3"/>
<evidence type="ECO:0000259" key="7">
    <source>
        <dbReference type="Pfam" id="PF24986"/>
    </source>
</evidence>
<dbReference type="Proteomes" id="UP000199497">
    <property type="component" value="Unassembled WGS sequence"/>
</dbReference>
<dbReference type="OrthoDB" id="5381335at2"/>
<dbReference type="GO" id="GO:0042274">
    <property type="term" value="P:ribosomal small subunit biogenesis"/>
    <property type="evidence" value="ECO:0007669"/>
    <property type="project" value="UniProtKB-UniRule"/>
</dbReference>
<feature type="domain" description="Ribosome maturation factor RimM PRC barrel" evidence="7">
    <location>
        <begin position="109"/>
        <end position="176"/>
    </location>
</feature>
<dbReference type="InterPro" id="IPR036976">
    <property type="entry name" value="RimM_N_sf"/>
</dbReference>
<dbReference type="SUPFAM" id="SSF50447">
    <property type="entry name" value="Translation proteins"/>
    <property type="match status" value="1"/>
</dbReference>
<keyword evidence="2 5" id="KW-0690">Ribosome biogenesis</keyword>
<dbReference type="HAMAP" id="MF_00014">
    <property type="entry name" value="Ribosome_mat_RimM"/>
    <property type="match status" value="1"/>
</dbReference>
<evidence type="ECO:0000256" key="5">
    <source>
        <dbReference type="HAMAP-Rule" id="MF_00014"/>
    </source>
</evidence>
<comment type="subcellular location">
    <subcellularLocation>
        <location evidence="5">Cytoplasm</location>
    </subcellularLocation>
</comment>
<dbReference type="RefSeq" id="WP_092600321.1">
    <property type="nucleotide sequence ID" value="NZ_FNJR01000004.1"/>
</dbReference>
<feature type="domain" description="RimM N-terminal" evidence="6">
    <location>
        <begin position="10"/>
        <end position="95"/>
    </location>
</feature>
<keyword evidence="9" id="KW-1185">Reference proteome</keyword>
<evidence type="ECO:0000313" key="9">
    <source>
        <dbReference type="Proteomes" id="UP000199497"/>
    </source>
</evidence>
<dbReference type="InterPro" id="IPR009000">
    <property type="entry name" value="Transl_B-barrel_sf"/>
</dbReference>
<sequence length="180" mass="19414">MAEQQTSPLVVGRVAKPHGVHGELVVEVRTDSPERRFVAGAVLGVLWKSPGTRPESLELTAARWHAGRLLVKATEVRGREEAERLRGALLTVRSDELEGIDDPDEFHDHELEGLRAFDPSGDELGTLLGVLHAPGGELLRLSLADGREALVPFVADIVVEVAPEDGFVTVDPPEGLLDLS</sequence>
<reference evidence="9" key="1">
    <citation type="submission" date="2016-10" db="EMBL/GenBank/DDBJ databases">
        <authorList>
            <person name="Varghese N."/>
            <person name="Submissions S."/>
        </authorList>
    </citation>
    <scope>NUCLEOTIDE SEQUENCE [LARGE SCALE GENOMIC DNA]</scope>
    <source>
        <strain evidence="9">DSM 46732</strain>
    </source>
</reference>
<evidence type="ECO:0000313" key="8">
    <source>
        <dbReference type="EMBL" id="SDP47579.1"/>
    </source>
</evidence>
<dbReference type="InterPro" id="IPR002676">
    <property type="entry name" value="RimM_N"/>
</dbReference>
<dbReference type="GO" id="GO:0043022">
    <property type="term" value="F:ribosome binding"/>
    <property type="evidence" value="ECO:0007669"/>
    <property type="project" value="InterPro"/>
</dbReference>
<keyword evidence="1 5" id="KW-0963">Cytoplasm</keyword>
<dbReference type="GO" id="GO:0006364">
    <property type="term" value="P:rRNA processing"/>
    <property type="evidence" value="ECO:0007669"/>
    <property type="project" value="UniProtKB-UniRule"/>
</dbReference>
<dbReference type="GO" id="GO:0005840">
    <property type="term" value="C:ribosome"/>
    <property type="evidence" value="ECO:0007669"/>
    <property type="project" value="InterPro"/>
</dbReference>
<proteinExistence type="inferred from homology"/>
<comment type="domain">
    <text evidence="5">The PRC barrel domain binds ribosomal protein uS19.</text>
</comment>
<dbReference type="Pfam" id="PF01782">
    <property type="entry name" value="RimM"/>
    <property type="match status" value="1"/>
</dbReference>
<comment type="function">
    <text evidence="5">An accessory protein needed during the final step in the assembly of 30S ribosomal subunit, possibly for assembly of the head region. Essential for efficient processing of 16S rRNA. May be needed both before and after RbfA during the maturation of 16S rRNA. It has affinity for free ribosomal 30S subunits but not for 70S ribosomes.</text>
</comment>
<evidence type="ECO:0000256" key="2">
    <source>
        <dbReference type="ARBA" id="ARBA00022517"/>
    </source>
</evidence>
<evidence type="ECO:0000256" key="3">
    <source>
        <dbReference type="ARBA" id="ARBA00022552"/>
    </source>
</evidence>